<evidence type="ECO:0000259" key="1">
    <source>
        <dbReference type="Pfam" id="PF14065"/>
    </source>
</evidence>
<name>A0A494XFB7_9BURK</name>
<dbReference type="EMBL" id="RBZV01000006">
    <property type="protein sequence ID" value="RKP46839.1"/>
    <property type="molecule type" value="Genomic_DNA"/>
</dbReference>
<accession>A0A494XFB7</accession>
<evidence type="ECO:0000313" key="2">
    <source>
        <dbReference type="EMBL" id="RKP46839.1"/>
    </source>
</evidence>
<evidence type="ECO:0000313" key="3">
    <source>
        <dbReference type="Proteomes" id="UP000280434"/>
    </source>
</evidence>
<feature type="domain" description="Pvc16 N-terminal" evidence="1">
    <location>
        <begin position="14"/>
        <end position="188"/>
    </location>
</feature>
<dbReference type="RefSeq" id="WP_121278667.1">
    <property type="nucleotide sequence ID" value="NZ_RBZV01000006.1"/>
</dbReference>
<dbReference type="OrthoDB" id="8779866at2"/>
<dbReference type="Pfam" id="PF14065">
    <property type="entry name" value="Pvc16_N"/>
    <property type="match status" value="1"/>
</dbReference>
<dbReference type="Proteomes" id="UP000280434">
    <property type="component" value="Unassembled WGS sequence"/>
</dbReference>
<comment type="caution">
    <text evidence="2">The sequence shown here is derived from an EMBL/GenBank/DDBJ whole genome shotgun (WGS) entry which is preliminary data.</text>
</comment>
<proteinExistence type="predicted"/>
<dbReference type="InterPro" id="IPR025351">
    <property type="entry name" value="Pvc16_N"/>
</dbReference>
<dbReference type="AlphaFoldDB" id="A0A494XFB7"/>
<reference evidence="2 3" key="1">
    <citation type="submission" date="2018-10" db="EMBL/GenBank/DDBJ databases">
        <title>Paraburkholderia sp. 7MK8-2, isolated from soil.</title>
        <authorList>
            <person name="Gao Z.-H."/>
            <person name="Qiu L.-H."/>
        </authorList>
    </citation>
    <scope>NUCLEOTIDE SEQUENCE [LARGE SCALE GENOMIC DNA]</scope>
    <source>
        <strain evidence="2 3">7MK8-2</strain>
    </source>
</reference>
<organism evidence="2 3">
    <name type="scientific">Trinickia fusca</name>
    <dbReference type="NCBI Taxonomy" id="2419777"/>
    <lineage>
        <taxon>Bacteria</taxon>
        <taxon>Pseudomonadati</taxon>
        <taxon>Pseudomonadota</taxon>
        <taxon>Betaproteobacteria</taxon>
        <taxon>Burkholderiales</taxon>
        <taxon>Burkholderiaceae</taxon>
        <taxon>Trinickia</taxon>
    </lineage>
</organism>
<gene>
    <name evidence="2" type="ORF">D7S89_15870</name>
</gene>
<sequence length="203" mass="22844">MSQPDIDGGQVLRAVSESLRRMIRHHIPELEPESAVVFDSPGEIESQDETKLSLYLYQTEINPYLRNSPPALTRRAATHLEGTALVVVPPPLVVDLIYLMVPYARSAELELVLVDKLIQLFHDVGAISGEWLSPVLKTSGNDAIQIVPEYDTSERLRNIWAGFPNKTYKLTKLYTVSPVRIPAAFAMRTDMITQTHSTYRDMP</sequence>
<protein>
    <submittedName>
        <fullName evidence="2">DUF4255 domain-containing protein</fullName>
    </submittedName>
</protein>
<keyword evidence="3" id="KW-1185">Reference proteome</keyword>